<dbReference type="GO" id="GO:0016428">
    <property type="term" value="F:tRNA (cytidine-5-)-methyltransferase activity"/>
    <property type="evidence" value="ECO:0007669"/>
    <property type="project" value="InterPro"/>
</dbReference>
<feature type="binding site" evidence="13">
    <location>
        <begin position="151"/>
        <end position="157"/>
    </location>
    <ligand>
        <name>S-adenosyl-L-methionine</name>
        <dbReference type="ChEBI" id="CHEBI:59789"/>
    </ligand>
</feature>
<evidence type="ECO:0000256" key="7">
    <source>
        <dbReference type="ARBA" id="ARBA00022694"/>
    </source>
</evidence>
<evidence type="ECO:0000259" key="14">
    <source>
        <dbReference type="PROSITE" id="PS51686"/>
    </source>
</evidence>
<dbReference type="PRINTS" id="PR02008">
    <property type="entry name" value="RCMTFAMILY"/>
</dbReference>
<dbReference type="GO" id="GO:0000049">
    <property type="term" value="F:tRNA binding"/>
    <property type="evidence" value="ECO:0007669"/>
    <property type="project" value="UniProtKB-KW"/>
</dbReference>
<evidence type="ECO:0000313" key="15">
    <source>
        <dbReference type="EMBL" id="ETV95284.1"/>
    </source>
</evidence>
<evidence type="ECO:0000256" key="1">
    <source>
        <dbReference type="ARBA" id="ARBA00004123"/>
    </source>
</evidence>
<dbReference type="Gene3D" id="3.40.50.150">
    <property type="entry name" value="Vaccinia Virus protein VP39"/>
    <property type="match status" value="1"/>
</dbReference>
<feature type="active site" description="Nucleophile" evidence="13">
    <location>
        <position position="287"/>
    </location>
</feature>
<keyword evidence="12" id="KW-0539">Nucleus</keyword>
<dbReference type="AlphaFoldDB" id="A0A024TMQ2"/>
<keyword evidence="6 13" id="KW-0949">S-adenosyl-L-methionine</keyword>
<dbReference type="GeneID" id="20088235"/>
<accession>A0A024TMQ2</accession>
<comment type="caution">
    <text evidence="13">Lacks conserved residue(s) required for the propagation of feature annotation.</text>
</comment>
<dbReference type="PANTHER" id="PTHR22808:SF1">
    <property type="entry name" value="RNA CYTOSINE-C(5)-METHYLTRANSFERASE NSUN2-RELATED"/>
    <property type="match status" value="1"/>
</dbReference>
<sequence length="709" mass="77467">MSTFRDTSFSKYYLAQHVFRDDELDAVIDTLRKPLPSCFRINPNAPNRASIQDALRTQFQFHTGSIEFRDQLVTPPQELPWFPAASGSAWQIECGKAVISKLGRQNELFGELHRFLMLHTASGAITRQEAVSMIPTLFLDVQPGQRVLDMCAAPGSKTSQILETLTSSSDQRDGFVVANDASEKRGFLLVHQLLRLGLLSAVVTCHQGQDFPGLYDPISRQLQTTDAFDRVLCDVPCTGDGTLRKNENIWRHWHVGDGLTLHPFQLNIALRGAALLKVGGTMVYSTCSFNPIENEAVVAELIRRSDGALRLVEVALPGLKHRPGLASWQVGWQSKTKAKKQRHLSSAEPTKDELIAWYTSFSEDIPADLRGYRLTRSMFPPDDNSSVHLERCMRFLPHDQNTGGFFVAVLQKVAPLPGIDQQGLPAFEVNSALGPKCYRYVCRLCNQTGHYIQDCALSKKSLEKAAAAESAAASVGTPITVPSLGNSSSVSKHSHAVSGQEPLELVESVITDVTPIDDTAAGSLAPLPPSVWATLQDFYGLPTSFPTSQLFARSHGTGIVTYVSSSVQAACLAGPDLKVINTGVKLFMKFSTSHFKGYRPAQDGLELLIPFLGKRKVSLGWSAFHELVAITTTKFLDDLDTATKRLFDGMEVGPAVVVLQRQAASSNDVAPIGLAIWVGHTSLSKLVTTSDLTILADHLRSVDVSAYEP</sequence>
<evidence type="ECO:0000256" key="5">
    <source>
        <dbReference type="ARBA" id="ARBA00022679"/>
    </source>
</evidence>
<evidence type="ECO:0000256" key="13">
    <source>
        <dbReference type="PROSITE-ProRule" id="PRU01023"/>
    </source>
</evidence>
<keyword evidence="5 13" id="KW-0808">Transferase</keyword>
<dbReference type="InterPro" id="IPR023270">
    <property type="entry name" value="RCMT_NCL1"/>
</dbReference>
<protein>
    <recommendedName>
        <fullName evidence="14">SAM-dependent MTase RsmB/NOP-type domain-containing protein</fullName>
    </recommendedName>
</protein>
<dbReference type="Pfam" id="PF13696">
    <property type="entry name" value="zf-CCHC_2"/>
    <property type="match status" value="1"/>
</dbReference>
<dbReference type="EMBL" id="KI913981">
    <property type="protein sequence ID" value="ETV95284.1"/>
    <property type="molecule type" value="Genomic_DNA"/>
</dbReference>
<dbReference type="PROSITE" id="PS01153">
    <property type="entry name" value="NOL1_NOP2_SUN"/>
    <property type="match status" value="1"/>
</dbReference>
<dbReference type="STRING" id="157072.A0A024TMQ2"/>
<dbReference type="InterPro" id="IPR018314">
    <property type="entry name" value="RsmB/NOL1/NOP2-like_CS"/>
</dbReference>
<dbReference type="InterPro" id="IPR057285">
    <property type="entry name" value="Pre-PUA_NSUN2"/>
</dbReference>
<feature type="binding site" evidence="13">
    <location>
        <position position="234"/>
    </location>
    <ligand>
        <name>S-adenosyl-L-methionine</name>
        <dbReference type="ChEBI" id="CHEBI:59789"/>
    </ligand>
</feature>
<keyword evidence="9" id="KW-0863">Zinc-finger</keyword>
<evidence type="ECO:0000256" key="12">
    <source>
        <dbReference type="ARBA" id="ARBA00023242"/>
    </source>
</evidence>
<evidence type="ECO:0000256" key="3">
    <source>
        <dbReference type="ARBA" id="ARBA00022555"/>
    </source>
</evidence>
<dbReference type="Pfam" id="PF01189">
    <property type="entry name" value="Methyltr_RsmB-F"/>
    <property type="match status" value="1"/>
</dbReference>
<keyword evidence="4 13" id="KW-0489">Methyltransferase</keyword>
<evidence type="ECO:0000256" key="9">
    <source>
        <dbReference type="ARBA" id="ARBA00022771"/>
    </source>
</evidence>
<evidence type="ECO:0000256" key="10">
    <source>
        <dbReference type="ARBA" id="ARBA00022833"/>
    </source>
</evidence>
<dbReference type="GO" id="GO:0030488">
    <property type="term" value="P:tRNA methylation"/>
    <property type="evidence" value="ECO:0007669"/>
    <property type="project" value="UniProtKB-ARBA"/>
</dbReference>
<dbReference type="RefSeq" id="XP_008875985.1">
    <property type="nucleotide sequence ID" value="XM_008877763.1"/>
</dbReference>
<name>A0A024TMQ2_9STRA</name>
<organism evidence="15">
    <name type="scientific">Aphanomyces invadans</name>
    <dbReference type="NCBI Taxonomy" id="157072"/>
    <lineage>
        <taxon>Eukaryota</taxon>
        <taxon>Sar</taxon>
        <taxon>Stramenopiles</taxon>
        <taxon>Oomycota</taxon>
        <taxon>Saprolegniomycetes</taxon>
        <taxon>Saprolegniales</taxon>
        <taxon>Verrucalvaceae</taxon>
        <taxon>Aphanomyces</taxon>
    </lineage>
</organism>
<keyword evidence="7" id="KW-0819">tRNA processing</keyword>
<feature type="binding site" evidence="13">
    <location>
        <position position="180"/>
    </location>
    <ligand>
        <name>S-adenosyl-L-methionine</name>
        <dbReference type="ChEBI" id="CHEBI:59789"/>
    </ligand>
</feature>
<proteinExistence type="inferred from homology"/>
<dbReference type="PRINTS" id="PR02011">
    <property type="entry name" value="RCMTNCL1"/>
</dbReference>
<dbReference type="VEuPathDB" id="FungiDB:H310_11185"/>
<dbReference type="InterPro" id="IPR001678">
    <property type="entry name" value="MeTrfase_RsmB-F_NOP2_dom"/>
</dbReference>
<dbReference type="Pfam" id="PF25376">
    <property type="entry name" value="Pre-PUA_NSUN2"/>
    <property type="match status" value="1"/>
</dbReference>
<dbReference type="eggNOG" id="KOG2198">
    <property type="taxonomic scope" value="Eukaryota"/>
</dbReference>
<dbReference type="InterPro" id="IPR023267">
    <property type="entry name" value="RCMT"/>
</dbReference>
<gene>
    <name evidence="15" type="ORF">H310_11185</name>
</gene>
<dbReference type="PROSITE" id="PS51686">
    <property type="entry name" value="SAM_MT_RSMB_NOP"/>
    <property type="match status" value="1"/>
</dbReference>
<dbReference type="InterPro" id="IPR025829">
    <property type="entry name" value="Zn_knuckle_CX2CX3GHX4C"/>
</dbReference>
<feature type="domain" description="SAM-dependent MTase RsmB/NOP-type" evidence="14">
    <location>
        <begin position="27"/>
        <end position="413"/>
    </location>
</feature>
<keyword evidence="11 13" id="KW-0694">RNA-binding</keyword>
<evidence type="ECO:0000256" key="4">
    <source>
        <dbReference type="ARBA" id="ARBA00022603"/>
    </source>
</evidence>
<comment type="subcellular location">
    <subcellularLocation>
        <location evidence="1">Nucleus</location>
    </subcellularLocation>
</comment>
<reference evidence="15" key="1">
    <citation type="submission" date="2013-12" db="EMBL/GenBank/DDBJ databases">
        <title>The Genome Sequence of Aphanomyces invadans NJM9701.</title>
        <authorList>
            <consortium name="The Broad Institute Genomics Platform"/>
            <person name="Russ C."/>
            <person name="Tyler B."/>
            <person name="van West P."/>
            <person name="Dieguez-Uribeondo J."/>
            <person name="Young S.K."/>
            <person name="Zeng Q."/>
            <person name="Gargeya S."/>
            <person name="Fitzgerald M."/>
            <person name="Abouelleil A."/>
            <person name="Alvarado L."/>
            <person name="Chapman S.B."/>
            <person name="Gainer-Dewar J."/>
            <person name="Goldberg J."/>
            <person name="Griggs A."/>
            <person name="Gujja S."/>
            <person name="Hansen M."/>
            <person name="Howarth C."/>
            <person name="Imamovic A."/>
            <person name="Ireland A."/>
            <person name="Larimer J."/>
            <person name="McCowan C."/>
            <person name="Murphy C."/>
            <person name="Pearson M."/>
            <person name="Poon T.W."/>
            <person name="Priest M."/>
            <person name="Roberts A."/>
            <person name="Saif S."/>
            <person name="Shea T."/>
            <person name="Sykes S."/>
            <person name="Wortman J."/>
            <person name="Nusbaum C."/>
            <person name="Birren B."/>
        </authorList>
    </citation>
    <scope>NUCLEOTIDE SEQUENCE [LARGE SCALE GENOMIC DNA]</scope>
    <source>
        <strain evidence="15">NJM9701</strain>
    </source>
</reference>
<dbReference type="GO" id="GO:0008270">
    <property type="term" value="F:zinc ion binding"/>
    <property type="evidence" value="ECO:0007669"/>
    <property type="project" value="UniProtKB-KW"/>
</dbReference>
<evidence type="ECO:0000256" key="2">
    <source>
        <dbReference type="ARBA" id="ARBA00007494"/>
    </source>
</evidence>
<dbReference type="GO" id="GO:0005634">
    <property type="term" value="C:nucleus"/>
    <property type="evidence" value="ECO:0007669"/>
    <property type="project" value="UniProtKB-SubCell"/>
</dbReference>
<dbReference type="PANTHER" id="PTHR22808">
    <property type="entry name" value="NCL1 YEAST -RELATED NOL1/NOP2/FMU SUN DOMAIN-CONTAINING"/>
    <property type="match status" value="1"/>
</dbReference>
<keyword evidence="10" id="KW-0862">Zinc</keyword>
<dbReference type="OrthoDB" id="6093671at2759"/>
<keyword evidence="8" id="KW-0479">Metal-binding</keyword>
<evidence type="ECO:0000256" key="6">
    <source>
        <dbReference type="ARBA" id="ARBA00022691"/>
    </source>
</evidence>
<keyword evidence="3" id="KW-0820">tRNA-binding</keyword>
<evidence type="ECO:0000256" key="11">
    <source>
        <dbReference type="ARBA" id="ARBA00022884"/>
    </source>
</evidence>
<evidence type="ECO:0000256" key="8">
    <source>
        <dbReference type="ARBA" id="ARBA00022723"/>
    </source>
</evidence>
<comment type="similarity">
    <text evidence="2 13">Belongs to the class I-like SAM-binding methyltransferase superfamily. RsmB/NOP family.</text>
</comment>
<dbReference type="InterPro" id="IPR029063">
    <property type="entry name" value="SAM-dependent_MTases_sf"/>
</dbReference>
<dbReference type="SUPFAM" id="SSF53335">
    <property type="entry name" value="S-adenosyl-L-methionine-dependent methyltransferases"/>
    <property type="match status" value="1"/>
</dbReference>
<dbReference type="InterPro" id="IPR049560">
    <property type="entry name" value="MeTrfase_RsmB-F_NOP2_cat"/>
</dbReference>